<accession>A0AAV8WQ25</accession>
<keyword evidence="2" id="KW-1185">Reference proteome</keyword>
<name>A0AAV8WQ25_9CUCU</name>
<gene>
    <name evidence="1" type="ORF">NQ314_018858</name>
</gene>
<evidence type="ECO:0000313" key="2">
    <source>
        <dbReference type="Proteomes" id="UP001162156"/>
    </source>
</evidence>
<proteinExistence type="predicted"/>
<protein>
    <submittedName>
        <fullName evidence="1">Uncharacterized protein</fullName>
    </submittedName>
</protein>
<dbReference type="EMBL" id="JANEYF010005332">
    <property type="protein sequence ID" value="KAJ8928573.1"/>
    <property type="molecule type" value="Genomic_DNA"/>
</dbReference>
<sequence>MHGVINGYKNGITSNGVKNGHTNGFSSKIINGACEIFQHLLSGKYVDDDLEDENLQSYYSNDAEPIKADKCEEVDESNDVSESQVSLIKYMEELKK</sequence>
<organism evidence="1 2">
    <name type="scientific">Rhamnusium bicolor</name>
    <dbReference type="NCBI Taxonomy" id="1586634"/>
    <lineage>
        <taxon>Eukaryota</taxon>
        <taxon>Metazoa</taxon>
        <taxon>Ecdysozoa</taxon>
        <taxon>Arthropoda</taxon>
        <taxon>Hexapoda</taxon>
        <taxon>Insecta</taxon>
        <taxon>Pterygota</taxon>
        <taxon>Neoptera</taxon>
        <taxon>Endopterygota</taxon>
        <taxon>Coleoptera</taxon>
        <taxon>Polyphaga</taxon>
        <taxon>Cucujiformia</taxon>
        <taxon>Chrysomeloidea</taxon>
        <taxon>Cerambycidae</taxon>
        <taxon>Lepturinae</taxon>
        <taxon>Rhagiini</taxon>
        <taxon>Rhamnusium</taxon>
    </lineage>
</organism>
<dbReference type="AlphaFoldDB" id="A0AAV8WQ25"/>
<comment type="caution">
    <text evidence="1">The sequence shown here is derived from an EMBL/GenBank/DDBJ whole genome shotgun (WGS) entry which is preliminary data.</text>
</comment>
<dbReference type="Proteomes" id="UP001162156">
    <property type="component" value="Unassembled WGS sequence"/>
</dbReference>
<evidence type="ECO:0000313" key="1">
    <source>
        <dbReference type="EMBL" id="KAJ8928573.1"/>
    </source>
</evidence>
<reference evidence="1" key="1">
    <citation type="journal article" date="2023" name="Insect Mol. Biol.">
        <title>Genome sequencing provides insights into the evolution of gene families encoding plant cell wall-degrading enzymes in longhorned beetles.</title>
        <authorList>
            <person name="Shin N.R."/>
            <person name="Okamura Y."/>
            <person name="Kirsch R."/>
            <person name="Pauchet Y."/>
        </authorList>
    </citation>
    <scope>NUCLEOTIDE SEQUENCE</scope>
    <source>
        <strain evidence="1">RBIC_L_NR</strain>
    </source>
</reference>